<feature type="compositionally biased region" description="Low complexity" evidence="1">
    <location>
        <begin position="262"/>
        <end position="276"/>
    </location>
</feature>
<feature type="compositionally biased region" description="Low complexity" evidence="1">
    <location>
        <begin position="378"/>
        <end position="396"/>
    </location>
</feature>
<organism evidence="4 5">
    <name type="scientific">Nocardioides zeae</name>
    <dbReference type="NCBI Taxonomy" id="1457234"/>
    <lineage>
        <taxon>Bacteria</taxon>
        <taxon>Bacillati</taxon>
        <taxon>Actinomycetota</taxon>
        <taxon>Actinomycetes</taxon>
        <taxon>Propionibacteriales</taxon>
        <taxon>Nocardioidaceae</taxon>
        <taxon>Nocardioides</taxon>
    </lineage>
</organism>
<evidence type="ECO:0000313" key="4">
    <source>
        <dbReference type="EMBL" id="MDQ1105858.1"/>
    </source>
</evidence>
<name>A0AAJ1U5B9_9ACTN</name>
<proteinExistence type="predicted"/>
<keyword evidence="2" id="KW-0812">Transmembrane</keyword>
<dbReference type="Pfam" id="PF10708">
    <property type="entry name" value="DUF2510"/>
    <property type="match status" value="1"/>
</dbReference>
<feature type="region of interest" description="Disordered" evidence="1">
    <location>
        <begin position="1"/>
        <end position="66"/>
    </location>
</feature>
<gene>
    <name evidence="4" type="ORF">QE405_003142</name>
</gene>
<dbReference type="Proteomes" id="UP001239215">
    <property type="component" value="Unassembled WGS sequence"/>
</dbReference>
<accession>A0AAJ1U5B9</accession>
<feature type="transmembrane region" description="Helical" evidence="2">
    <location>
        <begin position="71"/>
        <end position="94"/>
    </location>
</feature>
<feature type="compositionally biased region" description="Low complexity" evidence="1">
    <location>
        <begin position="31"/>
        <end position="60"/>
    </location>
</feature>
<keyword evidence="2" id="KW-0472">Membrane</keyword>
<evidence type="ECO:0000256" key="1">
    <source>
        <dbReference type="SAM" id="MobiDB-lite"/>
    </source>
</evidence>
<dbReference type="AlphaFoldDB" id="A0AAJ1U5B9"/>
<feature type="region of interest" description="Disordered" evidence="1">
    <location>
        <begin position="378"/>
        <end position="399"/>
    </location>
</feature>
<sequence length="420" mass="44212">MSGQAGPGWYPDGAGGERWWDGQQWTDQSRPAQAPPGQFGQPGQPGQWGQPGQPGQWGQPGQPPKKKRGGLIALVAALVALVLIGGGVASYFVWFRDSDDDPRRDDETSAEGPEDVAVDYTAAYATLDFRTMCELTSTDGRDDLYGDFDASDATDCDDFDDAASAAYDELLGDGGSDVFGDYADIDELRDDLSDNGRFVPGDVEVVEGDPEVDDEVKVRVPGTYEYDGDNPEIDAENDDEIVLDLVREGDEWRVEGVDATYDADGGSSDDSGSSDDGSSDEGAEEPAEPSEEPTAAASPDAAGAPEATEEAASALLAEIAAAAQGNDWETICDNSSQGMQLYNFSFFDVEDCAGVADAAGDRNWAEVAVRSLEVPEAAGEGDTATATLAHTSSAGAPGQQEVTLVVESGEWRLDTDLIPS</sequence>
<dbReference type="RefSeq" id="WP_307202482.1">
    <property type="nucleotide sequence ID" value="NZ_JAUTAN010000001.1"/>
</dbReference>
<comment type="caution">
    <text evidence="4">The sequence shown here is derived from an EMBL/GenBank/DDBJ whole genome shotgun (WGS) entry which is preliminary data.</text>
</comment>
<dbReference type="EMBL" id="JAUTAN010000001">
    <property type="protein sequence ID" value="MDQ1105858.1"/>
    <property type="molecule type" value="Genomic_DNA"/>
</dbReference>
<evidence type="ECO:0000259" key="3">
    <source>
        <dbReference type="Pfam" id="PF10708"/>
    </source>
</evidence>
<feature type="domain" description="DUF2510" evidence="3">
    <location>
        <begin position="7"/>
        <end position="37"/>
    </location>
</feature>
<evidence type="ECO:0000313" key="5">
    <source>
        <dbReference type="Proteomes" id="UP001239215"/>
    </source>
</evidence>
<feature type="compositionally biased region" description="Low complexity" evidence="1">
    <location>
        <begin position="292"/>
        <end position="311"/>
    </location>
</feature>
<feature type="region of interest" description="Disordered" evidence="1">
    <location>
        <begin position="258"/>
        <end position="311"/>
    </location>
</feature>
<feature type="compositionally biased region" description="Acidic residues" evidence="1">
    <location>
        <begin position="277"/>
        <end position="291"/>
    </location>
</feature>
<keyword evidence="2" id="KW-1133">Transmembrane helix</keyword>
<protein>
    <recommendedName>
        <fullName evidence="3">DUF2510 domain-containing protein</fullName>
    </recommendedName>
</protein>
<reference evidence="4" key="1">
    <citation type="submission" date="2023-07" db="EMBL/GenBank/DDBJ databases">
        <title>Functional and genomic diversity of the sorghum phyllosphere microbiome.</title>
        <authorList>
            <person name="Shade A."/>
        </authorList>
    </citation>
    <scope>NUCLEOTIDE SEQUENCE</scope>
    <source>
        <strain evidence="4">SORGH_AS_1067</strain>
    </source>
</reference>
<dbReference type="InterPro" id="IPR018929">
    <property type="entry name" value="DUF2510"/>
</dbReference>
<evidence type="ECO:0000256" key="2">
    <source>
        <dbReference type="SAM" id="Phobius"/>
    </source>
</evidence>